<keyword evidence="1" id="KW-1133">Transmembrane helix</keyword>
<protein>
    <submittedName>
        <fullName evidence="3">ComE operon protein 1</fullName>
    </submittedName>
</protein>
<dbReference type="GO" id="GO:0015628">
    <property type="term" value="P:protein secretion by the type II secretion system"/>
    <property type="evidence" value="ECO:0007669"/>
    <property type="project" value="TreeGrafter"/>
</dbReference>
<dbReference type="PANTHER" id="PTHR21180">
    <property type="entry name" value="ENDONUCLEASE/EXONUCLEASE/PHOSPHATASE FAMILY DOMAIN-CONTAINING PROTEIN 1"/>
    <property type="match status" value="1"/>
</dbReference>
<dbReference type="Gene3D" id="3.10.560.10">
    <property type="entry name" value="Outer membrane lipoprotein wza domain like"/>
    <property type="match status" value="1"/>
</dbReference>
<sequence length="232" mass="25918">MDKRIEKIVTKRNIILLLIVFLCITTSFILYGKNKSKVFKDEYMKDIFVDEEDDVYKNENSIEVNTKSEVASNNEEKSVANATNKNIFVEIKGEVIKPDVYEISEGSIIRDLINKAGGLTSEANIDKINRADKLKANQLIIIPNKNDSLNVGSNLGTGDISNSVQANEDEVININTATLEELQKISGIGEVKAKGIIQYREKNGGFNSIEEIKNIDGIGEKTFEKMKDQIKV</sequence>
<keyword evidence="1" id="KW-0812">Transmembrane</keyword>
<accession>A0A644WC26</accession>
<dbReference type="EMBL" id="VSSQ01000771">
    <property type="protein sequence ID" value="MPM01058.1"/>
    <property type="molecule type" value="Genomic_DNA"/>
</dbReference>
<evidence type="ECO:0000256" key="1">
    <source>
        <dbReference type="SAM" id="Phobius"/>
    </source>
</evidence>
<dbReference type="PANTHER" id="PTHR21180:SF32">
    <property type="entry name" value="ENDONUCLEASE_EXONUCLEASE_PHOSPHATASE FAMILY DOMAIN-CONTAINING PROTEIN 1"/>
    <property type="match status" value="1"/>
</dbReference>
<comment type="caution">
    <text evidence="3">The sequence shown here is derived from an EMBL/GenBank/DDBJ whole genome shotgun (WGS) entry which is preliminary data.</text>
</comment>
<organism evidence="3">
    <name type="scientific">bioreactor metagenome</name>
    <dbReference type="NCBI Taxonomy" id="1076179"/>
    <lineage>
        <taxon>unclassified sequences</taxon>
        <taxon>metagenomes</taxon>
        <taxon>ecological metagenomes</taxon>
    </lineage>
</organism>
<dbReference type="SUPFAM" id="SSF47781">
    <property type="entry name" value="RuvA domain 2-like"/>
    <property type="match status" value="1"/>
</dbReference>
<gene>
    <name evidence="3" type="primary">comEA_3</name>
    <name evidence="3" type="ORF">SDC9_47296</name>
</gene>
<dbReference type="GO" id="GO:0006281">
    <property type="term" value="P:DNA repair"/>
    <property type="evidence" value="ECO:0007669"/>
    <property type="project" value="InterPro"/>
</dbReference>
<feature type="domain" description="Helix-hairpin-helix DNA-binding motif class 1" evidence="2">
    <location>
        <begin position="180"/>
        <end position="199"/>
    </location>
</feature>
<evidence type="ECO:0000313" key="3">
    <source>
        <dbReference type="EMBL" id="MPM01058.1"/>
    </source>
</evidence>
<feature type="domain" description="Helix-hairpin-helix DNA-binding motif class 1" evidence="2">
    <location>
        <begin position="210"/>
        <end position="229"/>
    </location>
</feature>
<dbReference type="GO" id="GO:0003677">
    <property type="term" value="F:DNA binding"/>
    <property type="evidence" value="ECO:0007669"/>
    <property type="project" value="InterPro"/>
</dbReference>
<dbReference type="InterPro" id="IPR051675">
    <property type="entry name" value="Endo/Exo/Phosphatase_dom_1"/>
</dbReference>
<dbReference type="NCBIfam" id="TIGR00426">
    <property type="entry name" value="competence protein ComEA helix-hairpin-helix repeat region"/>
    <property type="match status" value="1"/>
</dbReference>
<keyword evidence="1" id="KW-0472">Membrane</keyword>
<proteinExistence type="predicted"/>
<reference evidence="3" key="1">
    <citation type="submission" date="2019-08" db="EMBL/GenBank/DDBJ databases">
        <authorList>
            <person name="Kucharzyk K."/>
            <person name="Murdoch R.W."/>
            <person name="Higgins S."/>
            <person name="Loffler F."/>
        </authorList>
    </citation>
    <scope>NUCLEOTIDE SEQUENCE</scope>
</reference>
<dbReference type="AlphaFoldDB" id="A0A644WC26"/>
<evidence type="ECO:0000259" key="2">
    <source>
        <dbReference type="SMART" id="SM00278"/>
    </source>
</evidence>
<dbReference type="Pfam" id="PF10531">
    <property type="entry name" value="SLBB"/>
    <property type="match status" value="1"/>
</dbReference>
<dbReference type="InterPro" id="IPR019554">
    <property type="entry name" value="Soluble_ligand-bd"/>
</dbReference>
<feature type="transmembrane region" description="Helical" evidence="1">
    <location>
        <begin position="12"/>
        <end position="31"/>
    </location>
</feature>
<dbReference type="InterPro" id="IPR003583">
    <property type="entry name" value="Hlx-hairpin-Hlx_DNA-bd_motif"/>
</dbReference>
<dbReference type="GO" id="GO:0015627">
    <property type="term" value="C:type II protein secretion system complex"/>
    <property type="evidence" value="ECO:0007669"/>
    <property type="project" value="TreeGrafter"/>
</dbReference>
<dbReference type="SMART" id="SM00278">
    <property type="entry name" value="HhH1"/>
    <property type="match status" value="2"/>
</dbReference>
<dbReference type="InterPro" id="IPR004509">
    <property type="entry name" value="Competence_ComEA_HhH"/>
</dbReference>
<dbReference type="InterPro" id="IPR010994">
    <property type="entry name" value="RuvA_2-like"/>
</dbReference>
<dbReference type="Gene3D" id="1.10.150.310">
    <property type="entry name" value="Tex RuvX-like domain-like"/>
    <property type="match status" value="1"/>
</dbReference>
<name>A0A644WC26_9ZZZZ</name>
<dbReference type="Pfam" id="PF12836">
    <property type="entry name" value="HHH_3"/>
    <property type="match status" value="1"/>
</dbReference>